<comment type="caution">
    <text evidence="1">The sequence shown here is derived from an EMBL/GenBank/DDBJ whole genome shotgun (WGS) entry which is preliminary data.</text>
</comment>
<name>A0AAV4D8H9_9GAST</name>
<dbReference type="EMBL" id="BLXT01007619">
    <property type="protein sequence ID" value="GFO40473.1"/>
    <property type="molecule type" value="Genomic_DNA"/>
</dbReference>
<accession>A0AAV4D8H9</accession>
<keyword evidence="2" id="KW-1185">Reference proteome</keyword>
<gene>
    <name evidence="1" type="ORF">PoB_006697800</name>
</gene>
<evidence type="ECO:0000313" key="1">
    <source>
        <dbReference type="EMBL" id="GFO40473.1"/>
    </source>
</evidence>
<dbReference type="AlphaFoldDB" id="A0AAV4D8H9"/>
<protein>
    <submittedName>
        <fullName evidence="1">Uncharacterized protein</fullName>
    </submittedName>
</protein>
<proteinExistence type="predicted"/>
<reference evidence="1 2" key="1">
    <citation type="journal article" date="2021" name="Elife">
        <title>Chloroplast acquisition without the gene transfer in kleptoplastic sea slugs, Plakobranchus ocellatus.</title>
        <authorList>
            <person name="Maeda T."/>
            <person name="Takahashi S."/>
            <person name="Yoshida T."/>
            <person name="Shimamura S."/>
            <person name="Takaki Y."/>
            <person name="Nagai Y."/>
            <person name="Toyoda A."/>
            <person name="Suzuki Y."/>
            <person name="Arimoto A."/>
            <person name="Ishii H."/>
            <person name="Satoh N."/>
            <person name="Nishiyama T."/>
            <person name="Hasebe M."/>
            <person name="Maruyama T."/>
            <person name="Minagawa J."/>
            <person name="Obokata J."/>
            <person name="Shigenobu S."/>
        </authorList>
    </citation>
    <scope>NUCLEOTIDE SEQUENCE [LARGE SCALE GENOMIC DNA]</scope>
</reference>
<evidence type="ECO:0000313" key="2">
    <source>
        <dbReference type="Proteomes" id="UP000735302"/>
    </source>
</evidence>
<sequence>MLLSAVQRRQISSHVLFDYFEKTAHSHVLFSCGELDRIRGSDWSNTILQETLWSNKENKVPVKATRPLRVFIRRVMCYELPAECGGKRRAVPPGSQLSKNRELSEDCFEMATGRPAG</sequence>
<dbReference type="Proteomes" id="UP000735302">
    <property type="component" value="Unassembled WGS sequence"/>
</dbReference>
<organism evidence="1 2">
    <name type="scientific">Plakobranchus ocellatus</name>
    <dbReference type="NCBI Taxonomy" id="259542"/>
    <lineage>
        <taxon>Eukaryota</taxon>
        <taxon>Metazoa</taxon>
        <taxon>Spiralia</taxon>
        <taxon>Lophotrochozoa</taxon>
        <taxon>Mollusca</taxon>
        <taxon>Gastropoda</taxon>
        <taxon>Heterobranchia</taxon>
        <taxon>Euthyneura</taxon>
        <taxon>Panpulmonata</taxon>
        <taxon>Sacoglossa</taxon>
        <taxon>Placobranchoidea</taxon>
        <taxon>Plakobranchidae</taxon>
        <taxon>Plakobranchus</taxon>
    </lineage>
</organism>